<dbReference type="EMBL" id="JBHSWJ010000002">
    <property type="protein sequence ID" value="MFC6713319.1"/>
    <property type="molecule type" value="Genomic_DNA"/>
</dbReference>
<feature type="compositionally biased region" description="Low complexity" evidence="4">
    <location>
        <begin position="127"/>
        <end position="138"/>
    </location>
</feature>
<dbReference type="InterPro" id="IPR000424">
    <property type="entry name" value="Primosome_PriB/ssb"/>
</dbReference>
<reference evidence="6" key="1">
    <citation type="journal article" date="2019" name="Int. J. Syst. Evol. Microbiol.">
        <title>The Global Catalogue of Microorganisms (GCM) 10K type strain sequencing project: providing services to taxonomists for standard genome sequencing and annotation.</title>
        <authorList>
            <consortium name="The Broad Institute Genomics Platform"/>
            <consortium name="The Broad Institute Genome Sequencing Center for Infectious Disease"/>
            <person name="Wu L."/>
            <person name="Ma J."/>
        </authorList>
    </citation>
    <scope>NUCLEOTIDE SEQUENCE [LARGE SCALE GENOMIC DNA]</scope>
    <source>
        <strain evidence="6">NBRC 106593</strain>
    </source>
</reference>
<comment type="caution">
    <text evidence="5">The sequence shown here is derived from an EMBL/GenBank/DDBJ whole genome shotgun (WGS) entry which is preliminary data.</text>
</comment>
<proteinExistence type="predicted"/>
<keyword evidence="6" id="KW-1185">Reference proteome</keyword>
<dbReference type="Gene3D" id="2.40.50.140">
    <property type="entry name" value="Nucleic acid-binding proteins"/>
    <property type="match status" value="1"/>
</dbReference>
<organism evidence="5 6">
    <name type="scientific">Branchiibius cervicis</name>
    <dbReference type="NCBI Taxonomy" id="908252"/>
    <lineage>
        <taxon>Bacteria</taxon>
        <taxon>Bacillati</taxon>
        <taxon>Actinomycetota</taxon>
        <taxon>Actinomycetes</taxon>
        <taxon>Micrococcales</taxon>
        <taxon>Dermacoccaceae</taxon>
        <taxon>Branchiibius</taxon>
    </lineage>
</organism>
<dbReference type="PANTHER" id="PTHR10302">
    <property type="entry name" value="SINGLE-STRANDED DNA-BINDING PROTEIN"/>
    <property type="match status" value="1"/>
</dbReference>
<dbReference type="Proteomes" id="UP001596356">
    <property type="component" value="Unassembled WGS sequence"/>
</dbReference>
<gene>
    <name evidence="5" type="ORF">ACFQBT_05455</name>
</gene>
<evidence type="ECO:0000256" key="2">
    <source>
        <dbReference type="PROSITE-ProRule" id="PRU00252"/>
    </source>
</evidence>
<evidence type="ECO:0000313" key="6">
    <source>
        <dbReference type="Proteomes" id="UP001596356"/>
    </source>
</evidence>
<keyword evidence="1 2" id="KW-0238">DNA-binding</keyword>
<dbReference type="SUPFAM" id="SSF50249">
    <property type="entry name" value="Nucleic acid-binding proteins"/>
    <property type="match status" value="1"/>
</dbReference>
<dbReference type="GO" id="GO:0003677">
    <property type="term" value="F:DNA binding"/>
    <property type="evidence" value="ECO:0007669"/>
    <property type="project" value="UniProtKB-KW"/>
</dbReference>
<evidence type="ECO:0000256" key="1">
    <source>
        <dbReference type="ARBA" id="ARBA00023125"/>
    </source>
</evidence>
<dbReference type="CDD" id="cd04496">
    <property type="entry name" value="SSB_OBF"/>
    <property type="match status" value="1"/>
</dbReference>
<feature type="compositionally biased region" description="Low complexity" evidence="4">
    <location>
        <begin position="152"/>
        <end position="163"/>
    </location>
</feature>
<accession>A0ABW2AQW9</accession>
<evidence type="ECO:0000256" key="4">
    <source>
        <dbReference type="SAM" id="MobiDB-lite"/>
    </source>
</evidence>
<dbReference type="PROSITE" id="PS50935">
    <property type="entry name" value="SSB"/>
    <property type="match status" value="1"/>
</dbReference>
<dbReference type="InterPro" id="IPR012340">
    <property type="entry name" value="NA-bd_OB-fold"/>
</dbReference>
<dbReference type="InterPro" id="IPR011344">
    <property type="entry name" value="ssDNA-bd"/>
</dbReference>
<evidence type="ECO:0000313" key="5">
    <source>
        <dbReference type="EMBL" id="MFC6713319.1"/>
    </source>
</evidence>
<evidence type="ECO:0000256" key="3">
    <source>
        <dbReference type="RuleBase" id="RU000524"/>
    </source>
</evidence>
<protein>
    <recommendedName>
        <fullName evidence="3">Single-stranded DNA-binding protein</fullName>
    </recommendedName>
</protein>
<dbReference type="PANTHER" id="PTHR10302:SF27">
    <property type="entry name" value="SINGLE-STRANDED DNA-BINDING PROTEIN"/>
    <property type="match status" value="1"/>
</dbReference>
<feature type="region of interest" description="Disordered" evidence="4">
    <location>
        <begin position="115"/>
        <end position="174"/>
    </location>
</feature>
<dbReference type="RefSeq" id="WP_377820979.1">
    <property type="nucleotide sequence ID" value="NZ_JBHSWJ010000002.1"/>
</dbReference>
<sequence length="174" mass="18784">MNKTTVTICGRLVADPELRQTSKGDVANMRIAVNERRREADGGYADGKSSFYSVSAWGELGGEVMQCLRKGNCVVVHGTLRVNTFPSDGRNLERVEVTAEHIGPDLRFGTAFYRPRPRSGRTADNPAAGQQAAGAWQGRQVTERAHEEEYTGAYDVVDGAADPADGREPASIGT</sequence>
<dbReference type="Pfam" id="PF00436">
    <property type="entry name" value="SSB"/>
    <property type="match status" value="1"/>
</dbReference>
<name>A0ABW2AQW9_9MICO</name>
<dbReference type="NCBIfam" id="TIGR00621">
    <property type="entry name" value="ssb"/>
    <property type="match status" value="1"/>
</dbReference>